<name>A0A0S4J944_BODSA</name>
<dbReference type="EMBL" id="CYKH01001299">
    <property type="protein sequence ID" value="CUG86424.1"/>
    <property type="molecule type" value="Genomic_DNA"/>
</dbReference>
<feature type="region of interest" description="Disordered" evidence="2">
    <location>
        <begin position="13"/>
        <end position="63"/>
    </location>
</feature>
<dbReference type="AlphaFoldDB" id="A0A0S4J944"/>
<feature type="non-terminal residue" evidence="3">
    <location>
        <position position="855"/>
    </location>
</feature>
<dbReference type="PANTHER" id="PTHR47270">
    <property type="entry name" value="PROTEIN MLP1-LIKE"/>
    <property type="match status" value="1"/>
</dbReference>
<keyword evidence="4" id="KW-1185">Reference proteome</keyword>
<dbReference type="Proteomes" id="UP000051952">
    <property type="component" value="Unassembled WGS sequence"/>
</dbReference>
<proteinExistence type="predicted"/>
<feature type="coiled-coil region" evidence="1">
    <location>
        <begin position="695"/>
        <end position="771"/>
    </location>
</feature>
<dbReference type="PANTHER" id="PTHR47270:SF3">
    <property type="entry name" value="HYPOTETICAL PROTEIN"/>
    <property type="match status" value="1"/>
</dbReference>
<sequence>MWGRLGKLNKLKDLAVDMVAPRHHDDDGEEENDEQQDTSNYQRQSQKQRPPSHAGDDEGGDDATMDLRQQIKTLQARVEAVEEEKLTVIMQAQQYSSEVKKNYEETVAFYERKVASAQEEWTKDTRVQLDAQRRELNTEMMSLRETCSALTSDRQEAHQQEERLRAQLAALTNEQNTTRHVPATPSVANDEVSSAVISALEEKVKALQHQLDNQLSTHQQFIEQAQRVESEKQQAVTDAAENVERLNAALQLNAQQHANEVKQLRHQISSLESTLQEANSRHNDALRMHAETVATLQQRLLELQKTPAQQDFSSKLIMLKPATEQGPSHVEADAPQQPQATKPPEVEPKSEPAVQPAFTVTNSDYKIRVVGGPIPKAARLCIDVNKTSTTFADMMVLVRREAAKLDPSVTVGDDFELVELDVSDGNPKPRQVLRPTETAASSKMETPCMMLKVKAPSNVSPSVSRAASALSAIDRSATPMAEPIVVAPRTPPSTRAVVSPVIAATVTVANPDYKAHQQRQSLETASVVAAAAHNEPVLFASPVEDQLRADLERLRLEHCQQIQQNMTQMQKESSELVALRKKLPETELHVSELQTKNSELQRQRDAAHRNGEMLKTQMAAHQSSHASACAALQAQLNTLSAELEASRVKLRDAEAAAAAASTSLQVSHEAQQSRQATTAAQDRIRVLEKSIAERDQQHQQDMQGFQNKVEDLRAQLSQKQAELDASARRLEGERTKQSYGEQTVTNLRSTIDALQEECDRLRSQRKQSHVDVCRIVAHVTPFLSSSGAASSPASSSLQSASTFQPEVMSIEDIIAALTRELTVQHEAVVEATRVHRQWEQTYQQAKDVNQKVSKQ</sequence>
<organism evidence="3 4">
    <name type="scientific">Bodo saltans</name>
    <name type="common">Flagellated protozoan</name>
    <dbReference type="NCBI Taxonomy" id="75058"/>
    <lineage>
        <taxon>Eukaryota</taxon>
        <taxon>Discoba</taxon>
        <taxon>Euglenozoa</taxon>
        <taxon>Kinetoplastea</taxon>
        <taxon>Metakinetoplastina</taxon>
        <taxon>Eubodonida</taxon>
        <taxon>Bodonidae</taxon>
        <taxon>Bodo</taxon>
    </lineage>
</organism>
<feature type="region of interest" description="Disordered" evidence="2">
    <location>
        <begin position="323"/>
        <end position="354"/>
    </location>
</feature>
<feature type="compositionally biased region" description="Basic and acidic residues" evidence="2">
    <location>
        <begin position="13"/>
        <end position="26"/>
    </location>
</feature>
<feature type="compositionally biased region" description="Polar residues" evidence="2">
    <location>
        <begin position="38"/>
        <end position="49"/>
    </location>
</feature>
<evidence type="ECO:0000313" key="4">
    <source>
        <dbReference type="Proteomes" id="UP000051952"/>
    </source>
</evidence>
<gene>
    <name evidence="3" type="ORF">BSAL_93060</name>
</gene>
<evidence type="ECO:0000256" key="2">
    <source>
        <dbReference type="SAM" id="MobiDB-lite"/>
    </source>
</evidence>
<evidence type="ECO:0000313" key="3">
    <source>
        <dbReference type="EMBL" id="CUG86424.1"/>
    </source>
</evidence>
<reference evidence="4" key="1">
    <citation type="submission" date="2015-09" db="EMBL/GenBank/DDBJ databases">
        <authorList>
            <consortium name="Pathogen Informatics"/>
        </authorList>
    </citation>
    <scope>NUCLEOTIDE SEQUENCE [LARGE SCALE GENOMIC DNA]</scope>
    <source>
        <strain evidence="4">Lake Konstanz</strain>
    </source>
</reference>
<feature type="compositionally biased region" description="Acidic residues" evidence="2">
    <location>
        <begin position="27"/>
        <end position="36"/>
    </location>
</feature>
<evidence type="ECO:0000256" key="1">
    <source>
        <dbReference type="SAM" id="Coils"/>
    </source>
</evidence>
<feature type="coiled-coil region" evidence="1">
    <location>
        <begin position="64"/>
        <end position="306"/>
    </location>
</feature>
<dbReference type="VEuPathDB" id="TriTrypDB:BSAL_93060"/>
<protein>
    <submittedName>
        <fullName evidence="3">Uncharacterized protein</fullName>
    </submittedName>
</protein>
<accession>A0A0S4J944</accession>
<keyword evidence="1" id="KW-0175">Coiled coil</keyword>
<feature type="coiled-coil region" evidence="1">
    <location>
        <begin position="583"/>
        <end position="656"/>
    </location>
</feature>